<name>A0A1H3RIJ5_9ACTN</name>
<sequence>MWLRSSRTIQIDDIPPTLRRAVEEHCAGQLMGDLGTATACCATRSVHVRRPGLNSRAFGFDEPEQQRVDILLPRYLVVARMEGERRTYVVSARLASMTLGPSLTTLGAVISDFGVAVTAQWSAHGTVSPVWIGLGDDADGYGFLTALRGAVAAARPA</sequence>
<gene>
    <name evidence="1" type="ORF">SAMN05444365_10876</name>
</gene>
<proteinExistence type="predicted"/>
<dbReference type="Proteomes" id="UP000242415">
    <property type="component" value="Unassembled WGS sequence"/>
</dbReference>
<accession>A0A1H3RIJ5</accession>
<dbReference type="EMBL" id="FNPH01000008">
    <property type="protein sequence ID" value="SDZ25564.1"/>
    <property type="molecule type" value="Genomic_DNA"/>
</dbReference>
<reference evidence="2" key="1">
    <citation type="submission" date="2016-10" db="EMBL/GenBank/DDBJ databases">
        <authorList>
            <person name="Varghese N."/>
            <person name="Submissions S."/>
        </authorList>
    </citation>
    <scope>NUCLEOTIDE SEQUENCE [LARGE SCALE GENOMIC DNA]</scope>
    <source>
        <strain evidence="2">DSM 45245</strain>
    </source>
</reference>
<evidence type="ECO:0000313" key="1">
    <source>
        <dbReference type="EMBL" id="SDZ25564.1"/>
    </source>
</evidence>
<keyword evidence="2" id="KW-1185">Reference proteome</keyword>
<protein>
    <submittedName>
        <fullName evidence="1">Uncharacterized protein</fullName>
    </submittedName>
</protein>
<evidence type="ECO:0000313" key="2">
    <source>
        <dbReference type="Proteomes" id="UP000242415"/>
    </source>
</evidence>
<organism evidence="1 2">
    <name type="scientific">Micromonospora pattaloongensis</name>
    <dbReference type="NCBI Taxonomy" id="405436"/>
    <lineage>
        <taxon>Bacteria</taxon>
        <taxon>Bacillati</taxon>
        <taxon>Actinomycetota</taxon>
        <taxon>Actinomycetes</taxon>
        <taxon>Micromonosporales</taxon>
        <taxon>Micromonosporaceae</taxon>
        <taxon>Micromonospora</taxon>
    </lineage>
</organism>
<dbReference type="AlphaFoldDB" id="A0A1H3RIJ5"/>